<sequence length="517" mass="59599">KSAVSTFLVSPAMVIIFEDFEGFPAHIVQDFITICSQYADHLPLVLVFGVATSVAAIHQVLPHSVSTLLSIQRFQSQPSLVCLQEIISQVLMTPKYSFKLGAKVFRFLYENFLFHDFSLQNFSTGLQFCILEHFYCNPASILCCPSSADREDIIRELTDDELDIIRSLLSFKRHVESCNKQQQAQLLTDIIIELLNGLDSYHWYFFPILDCLHAMAANLPRLPLGKKVRDLYEYSLSPTHIYHQDKYRDALALLRVLAKDELVELIIKCVNILEKFLETALNAKKCPDLFNYKKNMLEFLEQFEKLSGMCKNNFHIVTSGQQPCQPGKEARRKLSTDLSFKRSTQKRKDTPYDQLRQKTVDYMDSLFRKHLRSPQSLPLHEVMYFDKLHKVKEHLIGMPRAAIQTALSDPRHYLKCECCEIEAGAIQDSLPDVSVAYKLHLECSRMINLYDWLQAFKVVLDPDPKASTKTPSKKQKKSDEQLQARFIRAVSELQFMGFIKPTKRKTDHVQRLTWGGC</sequence>
<dbReference type="InterPro" id="IPR045667">
    <property type="entry name" value="ORC3_N"/>
</dbReference>
<name>A7S5P8_NEMVE</name>
<evidence type="ECO:0000256" key="6">
    <source>
        <dbReference type="ARBA" id="ARBA00023125"/>
    </source>
</evidence>
<dbReference type="Pfam" id="PF19675">
    <property type="entry name" value="ORC3_ins"/>
    <property type="match status" value="1"/>
</dbReference>
<keyword evidence="14" id="KW-1185">Reference proteome</keyword>
<protein>
    <recommendedName>
        <fullName evidence="3">Origin recognition complex subunit 3</fullName>
    </recommendedName>
</protein>
<feature type="domain" description="Origin recognition complex subunit 3 winged helix C-terminal" evidence="11">
    <location>
        <begin position="400"/>
        <end position="514"/>
    </location>
</feature>
<dbReference type="HOGENOM" id="CLU_015257_2_1_1"/>
<dbReference type="InterPro" id="IPR045663">
    <property type="entry name" value="ORC3_ins"/>
</dbReference>
<dbReference type="GO" id="GO:0005664">
    <property type="term" value="C:nuclear origin of replication recognition complex"/>
    <property type="evidence" value="ECO:0000318"/>
    <property type="project" value="GO_Central"/>
</dbReference>
<keyword evidence="5" id="KW-0235">DNA replication</keyword>
<evidence type="ECO:0000259" key="12">
    <source>
        <dbReference type="Pfam" id="PF19675"/>
    </source>
</evidence>
<evidence type="ECO:0000256" key="3">
    <source>
        <dbReference type="ARBA" id="ARBA00019085"/>
    </source>
</evidence>
<reference evidence="13 14" key="1">
    <citation type="journal article" date="2007" name="Science">
        <title>Sea anemone genome reveals ancestral eumetazoan gene repertoire and genomic organization.</title>
        <authorList>
            <person name="Putnam N.H."/>
            <person name="Srivastava M."/>
            <person name="Hellsten U."/>
            <person name="Dirks B."/>
            <person name="Chapman J."/>
            <person name="Salamov A."/>
            <person name="Terry A."/>
            <person name="Shapiro H."/>
            <person name="Lindquist E."/>
            <person name="Kapitonov V.V."/>
            <person name="Jurka J."/>
            <person name="Genikhovich G."/>
            <person name="Grigoriev I.V."/>
            <person name="Lucas S.M."/>
            <person name="Steele R.E."/>
            <person name="Finnerty J.R."/>
            <person name="Technau U."/>
            <person name="Martindale M.Q."/>
            <person name="Rokhsar D.S."/>
        </authorList>
    </citation>
    <scope>NUCLEOTIDE SEQUENCE [LARGE SCALE GENOMIC DNA]</scope>
    <source>
        <strain evidence="14">CH2 X CH6</strain>
    </source>
</reference>
<feature type="domain" description="Origin recognition complex subunit 3 insertion" evidence="12">
    <location>
        <begin position="154"/>
        <end position="389"/>
    </location>
</feature>
<feature type="non-terminal residue" evidence="13">
    <location>
        <position position="517"/>
    </location>
</feature>
<dbReference type="eggNOG" id="KOG2538">
    <property type="taxonomic scope" value="Eukaryota"/>
</dbReference>
<dbReference type="Pfam" id="PF07034">
    <property type="entry name" value="ORC3_N"/>
    <property type="match status" value="1"/>
</dbReference>
<evidence type="ECO:0000256" key="9">
    <source>
        <dbReference type="ARBA" id="ARBA00045241"/>
    </source>
</evidence>
<dbReference type="AlphaFoldDB" id="A7S5P8"/>
<dbReference type="GO" id="GO:0003688">
    <property type="term" value="F:DNA replication origin binding"/>
    <property type="evidence" value="ECO:0000318"/>
    <property type="project" value="GO_Central"/>
</dbReference>
<dbReference type="Pfam" id="PF18137">
    <property type="entry name" value="WHD_ORC"/>
    <property type="match status" value="1"/>
</dbReference>
<gene>
    <name evidence="13" type="ORF">NEMVEDRAFT_v1g105739</name>
</gene>
<evidence type="ECO:0000256" key="4">
    <source>
        <dbReference type="ARBA" id="ARBA00022553"/>
    </source>
</evidence>
<keyword evidence="6" id="KW-0238">DNA-binding</keyword>
<keyword evidence="4" id="KW-0597">Phosphoprotein</keyword>
<evidence type="ECO:0000256" key="8">
    <source>
        <dbReference type="ARBA" id="ARBA00026084"/>
    </source>
</evidence>
<dbReference type="Proteomes" id="UP000001593">
    <property type="component" value="Unassembled WGS sequence"/>
</dbReference>
<evidence type="ECO:0000259" key="10">
    <source>
        <dbReference type="Pfam" id="PF07034"/>
    </source>
</evidence>
<evidence type="ECO:0000259" key="11">
    <source>
        <dbReference type="Pfam" id="PF18137"/>
    </source>
</evidence>
<dbReference type="EMBL" id="DS469584">
    <property type="protein sequence ID" value="EDO40942.1"/>
    <property type="molecule type" value="Genomic_DNA"/>
</dbReference>
<comment type="function">
    <text evidence="9">Component of the origin recognition complex (ORC) that binds origins of replication. DNA-binding is ATP-dependent. The specific DNA sequences that define origins of replication have not been identified yet. ORC is required to assemble the pre-replication complex necessary to initiate DNA replication. Binds histone H3 and H4 trimethylation marks H3K9me3, H3K27me3 and H4K20me3.</text>
</comment>
<accession>A7S5P8</accession>
<dbReference type="PhylomeDB" id="A7S5P8"/>
<dbReference type="PANTHER" id="PTHR12748">
    <property type="entry name" value="ORIGIN RECOGNITION COMPLEX SUBUNIT 3"/>
    <property type="match status" value="1"/>
</dbReference>
<keyword evidence="7" id="KW-0539">Nucleus</keyword>
<dbReference type="InParanoid" id="A7S5P8"/>
<dbReference type="InterPro" id="IPR020795">
    <property type="entry name" value="ORC3"/>
</dbReference>
<feature type="domain" description="Origin recognition complex subunit 3 N-terminal" evidence="10">
    <location>
        <begin position="10"/>
        <end position="142"/>
    </location>
</feature>
<dbReference type="OMA" id="YCLMEHY"/>
<dbReference type="GO" id="GO:0006270">
    <property type="term" value="P:DNA replication initiation"/>
    <property type="evidence" value="ECO:0000318"/>
    <property type="project" value="GO_Central"/>
</dbReference>
<evidence type="ECO:0000256" key="5">
    <source>
        <dbReference type="ARBA" id="ARBA00022705"/>
    </source>
</evidence>
<dbReference type="InterPro" id="IPR040855">
    <property type="entry name" value="ORC_WH_C"/>
</dbReference>
<comment type="subcellular location">
    <subcellularLocation>
        <location evidence="1">Nucleus</location>
    </subcellularLocation>
</comment>
<evidence type="ECO:0000313" key="13">
    <source>
        <dbReference type="EMBL" id="EDO40942.1"/>
    </source>
</evidence>
<comment type="subunit">
    <text evidence="8">Component of ORC, a complex composed of at least 6 subunits: ORC1, ORC2, ORC3, ORC4, ORC5 and ORC6. ORC is regulated in a cell-cycle dependent manner. It is sequentially assembled at the exit from anaphase of mitosis and disassembled as cells enter S phase.</text>
</comment>
<organism evidence="13 14">
    <name type="scientific">Nematostella vectensis</name>
    <name type="common">Starlet sea anemone</name>
    <dbReference type="NCBI Taxonomy" id="45351"/>
    <lineage>
        <taxon>Eukaryota</taxon>
        <taxon>Metazoa</taxon>
        <taxon>Cnidaria</taxon>
        <taxon>Anthozoa</taxon>
        <taxon>Hexacorallia</taxon>
        <taxon>Actiniaria</taxon>
        <taxon>Edwardsiidae</taxon>
        <taxon>Nematostella</taxon>
    </lineage>
</organism>
<dbReference type="CDD" id="cd20704">
    <property type="entry name" value="Orc3"/>
    <property type="match status" value="2"/>
</dbReference>
<proteinExistence type="inferred from homology"/>
<dbReference type="GO" id="GO:0005656">
    <property type="term" value="C:nuclear pre-replicative complex"/>
    <property type="evidence" value="ECO:0000318"/>
    <property type="project" value="GO_Central"/>
</dbReference>
<evidence type="ECO:0000313" key="14">
    <source>
        <dbReference type="Proteomes" id="UP000001593"/>
    </source>
</evidence>
<dbReference type="GO" id="GO:0031261">
    <property type="term" value="C:DNA replication preinitiation complex"/>
    <property type="evidence" value="ECO:0000318"/>
    <property type="project" value="GO_Central"/>
</dbReference>
<dbReference type="STRING" id="45351.A7S5P8"/>
<comment type="similarity">
    <text evidence="2">Belongs to the ORC3 family.</text>
</comment>
<evidence type="ECO:0000256" key="2">
    <source>
        <dbReference type="ARBA" id="ARBA00010977"/>
    </source>
</evidence>
<evidence type="ECO:0000256" key="1">
    <source>
        <dbReference type="ARBA" id="ARBA00004123"/>
    </source>
</evidence>
<evidence type="ECO:0000256" key="7">
    <source>
        <dbReference type="ARBA" id="ARBA00023242"/>
    </source>
</evidence>
<dbReference type="PANTHER" id="PTHR12748:SF0">
    <property type="entry name" value="ORIGIN RECOGNITION COMPLEX SUBUNIT 3"/>
    <property type="match status" value="1"/>
</dbReference>